<gene>
    <name evidence="2" type="ORF">K2173_011233</name>
</gene>
<proteinExistence type="predicted"/>
<keyword evidence="1" id="KW-1133">Transmembrane helix</keyword>
<name>A0AAV8TVE4_9ROSI</name>
<evidence type="ECO:0000313" key="3">
    <source>
        <dbReference type="Proteomes" id="UP001159364"/>
    </source>
</evidence>
<keyword evidence="3" id="KW-1185">Reference proteome</keyword>
<sequence>MDPKRPRKVGALAKEAATFRNALLESVRQKSRPVSREFAKLLKDKGLSFGELVKRYQNQLNFRGPFRKLKAAQKLQVFYSILKAVGRGRSTVNQVSTVLGATGMAVLIFTAGIAVWDVFTSDNKLQTATKNAAQVLGVVGGGTLGEFAATALATGLLGAVASPVFVVVAGIVGGFAGSYILGKFAVSLVDKVFGWGDTDTVPNMCDEICMHQCCVAPAPAGNVLARSIARRRDEL</sequence>
<evidence type="ECO:0000256" key="1">
    <source>
        <dbReference type="SAM" id="Phobius"/>
    </source>
</evidence>
<dbReference type="AlphaFoldDB" id="A0AAV8TVE4"/>
<feature type="transmembrane region" description="Helical" evidence="1">
    <location>
        <begin position="156"/>
        <end position="181"/>
    </location>
</feature>
<keyword evidence="1" id="KW-0472">Membrane</keyword>
<accession>A0AAV8TVE4</accession>
<comment type="caution">
    <text evidence="2">The sequence shown here is derived from an EMBL/GenBank/DDBJ whole genome shotgun (WGS) entry which is preliminary data.</text>
</comment>
<keyword evidence="1" id="KW-0812">Transmembrane</keyword>
<protein>
    <submittedName>
        <fullName evidence="2">Uncharacterized protein</fullName>
    </submittedName>
</protein>
<organism evidence="2 3">
    <name type="scientific">Erythroxylum novogranatense</name>
    <dbReference type="NCBI Taxonomy" id="1862640"/>
    <lineage>
        <taxon>Eukaryota</taxon>
        <taxon>Viridiplantae</taxon>
        <taxon>Streptophyta</taxon>
        <taxon>Embryophyta</taxon>
        <taxon>Tracheophyta</taxon>
        <taxon>Spermatophyta</taxon>
        <taxon>Magnoliopsida</taxon>
        <taxon>eudicotyledons</taxon>
        <taxon>Gunneridae</taxon>
        <taxon>Pentapetalae</taxon>
        <taxon>rosids</taxon>
        <taxon>fabids</taxon>
        <taxon>Malpighiales</taxon>
        <taxon>Erythroxylaceae</taxon>
        <taxon>Erythroxylum</taxon>
    </lineage>
</organism>
<feature type="transmembrane region" description="Helical" evidence="1">
    <location>
        <begin position="97"/>
        <end position="116"/>
    </location>
</feature>
<dbReference type="EMBL" id="JAIWQS010000003">
    <property type="protein sequence ID" value="KAJ8770138.1"/>
    <property type="molecule type" value="Genomic_DNA"/>
</dbReference>
<reference evidence="2 3" key="1">
    <citation type="submission" date="2021-09" db="EMBL/GenBank/DDBJ databases">
        <title>Genomic insights and catalytic innovation underlie evolution of tropane alkaloids biosynthesis.</title>
        <authorList>
            <person name="Wang Y.-J."/>
            <person name="Tian T."/>
            <person name="Huang J.-P."/>
            <person name="Huang S.-X."/>
        </authorList>
    </citation>
    <scope>NUCLEOTIDE SEQUENCE [LARGE SCALE GENOMIC DNA]</scope>
    <source>
        <strain evidence="2">KIB-2018</strain>
        <tissue evidence="2">Leaf</tissue>
    </source>
</reference>
<dbReference type="Proteomes" id="UP001159364">
    <property type="component" value="Linkage Group LG03"/>
</dbReference>
<evidence type="ECO:0000313" key="2">
    <source>
        <dbReference type="EMBL" id="KAJ8770138.1"/>
    </source>
</evidence>